<feature type="signal peptide" evidence="1">
    <location>
        <begin position="1"/>
        <end position="40"/>
    </location>
</feature>
<dbReference type="Pfam" id="PF07394">
    <property type="entry name" value="DUF1501"/>
    <property type="match status" value="1"/>
</dbReference>
<proteinExistence type="predicted"/>
<dbReference type="EMBL" id="JBHUJC010000008">
    <property type="protein sequence ID" value="MFD2275385.1"/>
    <property type="molecule type" value="Genomic_DNA"/>
</dbReference>
<evidence type="ECO:0000256" key="1">
    <source>
        <dbReference type="SAM" id="SignalP"/>
    </source>
</evidence>
<evidence type="ECO:0000313" key="3">
    <source>
        <dbReference type="Proteomes" id="UP001597297"/>
    </source>
</evidence>
<keyword evidence="3" id="KW-1185">Reference proteome</keyword>
<gene>
    <name evidence="2" type="ORF">ACFSQZ_02785</name>
</gene>
<dbReference type="PANTHER" id="PTHR43737">
    <property type="entry name" value="BLL7424 PROTEIN"/>
    <property type="match status" value="1"/>
</dbReference>
<dbReference type="Proteomes" id="UP001597297">
    <property type="component" value="Unassembled WGS sequence"/>
</dbReference>
<organism evidence="2 3">
    <name type="scientific">Rubritalea spongiae</name>
    <dbReference type="NCBI Taxonomy" id="430797"/>
    <lineage>
        <taxon>Bacteria</taxon>
        <taxon>Pseudomonadati</taxon>
        <taxon>Verrucomicrobiota</taxon>
        <taxon>Verrucomicrobiia</taxon>
        <taxon>Verrucomicrobiales</taxon>
        <taxon>Rubritaleaceae</taxon>
        <taxon>Rubritalea</taxon>
    </lineage>
</organism>
<dbReference type="RefSeq" id="WP_377095818.1">
    <property type="nucleotide sequence ID" value="NZ_JBHSJM010000001.1"/>
</dbReference>
<dbReference type="InterPro" id="IPR006311">
    <property type="entry name" value="TAT_signal"/>
</dbReference>
<reference evidence="3" key="1">
    <citation type="journal article" date="2019" name="Int. J. Syst. Evol. Microbiol.">
        <title>The Global Catalogue of Microorganisms (GCM) 10K type strain sequencing project: providing services to taxonomists for standard genome sequencing and annotation.</title>
        <authorList>
            <consortium name="The Broad Institute Genomics Platform"/>
            <consortium name="The Broad Institute Genome Sequencing Center for Infectious Disease"/>
            <person name="Wu L."/>
            <person name="Ma J."/>
        </authorList>
    </citation>
    <scope>NUCLEOTIDE SEQUENCE [LARGE SCALE GENOMIC DNA]</scope>
    <source>
        <strain evidence="3">JCM 16545</strain>
    </source>
</reference>
<dbReference type="PROSITE" id="PS51318">
    <property type="entry name" value="TAT"/>
    <property type="match status" value="1"/>
</dbReference>
<evidence type="ECO:0000313" key="2">
    <source>
        <dbReference type="EMBL" id="MFD2275385.1"/>
    </source>
</evidence>
<keyword evidence="1" id="KW-0732">Signal</keyword>
<dbReference type="InterPro" id="IPR010869">
    <property type="entry name" value="DUF1501"/>
</dbReference>
<feature type="chain" id="PRO_5045733386" evidence="1">
    <location>
        <begin position="41"/>
        <end position="464"/>
    </location>
</feature>
<protein>
    <submittedName>
        <fullName evidence="2">DUF1501 domain-containing protein</fullName>
    </submittedName>
</protein>
<accession>A0ABW5E0I7</accession>
<dbReference type="PANTHER" id="PTHR43737:SF1">
    <property type="entry name" value="DUF1501 DOMAIN-CONTAINING PROTEIN"/>
    <property type="match status" value="1"/>
</dbReference>
<comment type="caution">
    <text evidence="2">The sequence shown here is derived from an EMBL/GenBank/DDBJ whole genome shotgun (WGS) entry which is preliminary data.</text>
</comment>
<sequence length="464" mass="50883">MKNSDQFSTPINRRHFLSTCGKMSALPVLSSLLSMRMLNAAVANNTAIGDDYKALVCVFLYGGNDSFNMMVPWTHAYHLNYLEARQHLALPKELLAPIRSNSSENMAHFGLHNALTDVAAAYRAGDIALMSNVGTLRQPTTLTDVANGNALPKGLYSHREQQLSWQTSVPENESAKGWVGRMSELINDTDSSSTDVSLNFSLNSASRLQTGQLTNPFQINDKGANILDVYGNRLDMKAAYDATLDYQYESVIKQHYAHKSKEIIDKNEFYNESIAKVGDPFAADAFPNTSLGKQLKRVALTIYAKNELGAKRQSFFVSQGGFDHHSELLLNQDALLPQLNDALIAFNNAMKSIGLHDAVTTYTASDFGRTISGNSSGTDHAWGGNQIVMGGAVNGNKVYGEYPSDLRPGFMDVDTGRGRFIPTTSVDELHAELACWYGVGLNDLPTVLPNINNFNYSPMGLMKL</sequence>
<name>A0ABW5E0I7_9BACT</name>